<protein>
    <submittedName>
        <fullName evidence="3">3-oxoadipate enol-lactonase</fullName>
        <ecNumber evidence="3">3.1.1.24</ecNumber>
    </submittedName>
</protein>
<dbReference type="Pfam" id="PF00561">
    <property type="entry name" value="Abhydrolase_1"/>
    <property type="match status" value="1"/>
</dbReference>
<dbReference type="RefSeq" id="WP_167168515.1">
    <property type="nucleotide sequence ID" value="NZ_BAAAOO010000007.1"/>
</dbReference>
<dbReference type="Proteomes" id="UP000749311">
    <property type="component" value="Unassembled WGS sequence"/>
</dbReference>
<evidence type="ECO:0000313" key="4">
    <source>
        <dbReference type="Proteomes" id="UP000749311"/>
    </source>
</evidence>
<feature type="domain" description="AB hydrolase-1" evidence="2">
    <location>
        <begin position="22"/>
        <end position="132"/>
    </location>
</feature>
<keyword evidence="4" id="KW-1185">Reference proteome</keyword>
<dbReference type="PANTHER" id="PTHR43798">
    <property type="entry name" value="MONOACYLGLYCEROL LIPASE"/>
    <property type="match status" value="1"/>
</dbReference>
<comment type="caution">
    <text evidence="3">The sequence shown here is derived from an EMBL/GenBank/DDBJ whole genome shotgun (WGS) entry which is preliminary data.</text>
</comment>
<keyword evidence="1 3" id="KW-0378">Hydrolase</keyword>
<proteinExistence type="predicted"/>
<dbReference type="PANTHER" id="PTHR43798:SF31">
    <property type="entry name" value="AB HYDROLASE SUPERFAMILY PROTEIN YCLE"/>
    <property type="match status" value="1"/>
</dbReference>
<organism evidence="3 4">
    <name type="scientific">Brooklawnia cerclae</name>
    <dbReference type="NCBI Taxonomy" id="349934"/>
    <lineage>
        <taxon>Bacteria</taxon>
        <taxon>Bacillati</taxon>
        <taxon>Actinomycetota</taxon>
        <taxon>Actinomycetes</taxon>
        <taxon>Propionibacteriales</taxon>
        <taxon>Propionibacteriaceae</taxon>
        <taxon>Brooklawnia</taxon>
    </lineage>
</organism>
<name>A0ABX0SHS5_9ACTN</name>
<reference evidence="3 4" key="1">
    <citation type="submission" date="2020-02" db="EMBL/GenBank/DDBJ databases">
        <title>Sequencing the genomes of 1000 actinobacteria strains.</title>
        <authorList>
            <person name="Klenk H.-P."/>
        </authorList>
    </citation>
    <scope>NUCLEOTIDE SEQUENCE [LARGE SCALE GENOMIC DNA]</scope>
    <source>
        <strain evidence="3 4">DSM 19609</strain>
    </source>
</reference>
<dbReference type="SUPFAM" id="SSF53474">
    <property type="entry name" value="alpha/beta-Hydrolases"/>
    <property type="match status" value="1"/>
</dbReference>
<dbReference type="GO" id="GO:0047570">
    <property type="term" value="F:3-oxoadipate enol-lactonase activity"/>
    <property type="evidence" value="ECO:0007669"/>
    <property type="project" value="UniProtKB-EC"/>
</dbReference>
<dbReference type="NCBIfam" id="TIGR02427">
    <property type="entry name" value="protocat_pcaD"/>
    <property type="match status" value="1"/>
</dbReference>
<dbReference type="InterPro" id="IPR050266">
    <property type="entry name" value="AB_hydrolase_sf"/>
</dbReference>
<sequence>MPVAQLPAVSLYYETHGDPTNPAVVLSNSIGTNADLWEPLVTQLVATHHVISFDARGHRNSSTPVGDYTLSALADDIVGLLDILGIARTSLVGLSIGGQIGLTFALEHPDRLDRLVVSNTGAKIGTAESWSDRAATVRGEGLGSIVDKVVAGWLTPGFAAVHPELHARMREWFLANDAEGYAATCYALAHGDLRDSLGRITAPTLVIGATGDLPTPPALTGQIAEAIPGAGFVAIPGAHLSVQESPNEYGRAVLAHLNS</sequence>
<dbReference type="Gene3D" id="3.40.50.1820">
    <property type="entry name" value="alpha/beta hydrolase"/>
    <property type="match status" value="1"/>
</dbReference>
<dbReference type="EMBL" id="JAAMOZ010000001">
    <property type="protein sequence ID" value="NIH57964.1"/>
    <property type="molecule type" value="Genomic_DNA"/>
</dbReference>
<dbReference type="InterPro" id="IPR029058">
    <property type="entry name" value="AB_hydrolase_fold"/>
</dbReference>
<gene>
    <name evidence="3" type="ORF">FB473_002609</name>
</gene>
<dbReference type="InterPro" id="IPR000073">
    <property type="entry name" value="AB_hydrolase_1"/>
</dbReference>
<dbReference type="InterPro" id="IPR026968">
    <property type="entry name" value="PcaD/CatD"/>
</dbReference>
<evidence type="ECO:0000313" key="3">
    <source>
        <dbReference type="EMBL" id="NIH57964.1"/>
    </source>
</evidence>
<evidence type="ECO:0000259" key="2">
    <source>
        <dbReference type="Pfam" id="PF00561"/>
    </source>
</evidence>
<accession>A0ABX0SHS5</accession>
<evidence type="ECO:0000256" key="1">
    <source>
        <dbReference type="ARBA" id="ARBA00022801"/>
    </source>
</evidence>
<dbReference type="PRINTS" id="PR00111">
    <property type="entry name" value="ABHYDROLASE"/>
</dbReference>
<dbReference type="EC" id="3.1.1.24" evidence="3"/>